<evidence type="ECO:0000313" key="9">
    <source>
        <dbReference type="Proteomes" id="UP001633002"/>
    </source>
</evidence>
<evidence type="ECO:0000256" key="3">
    <source>
        <dbReference type="ARBA" id="ARBA00004370"/>
    </source>
</evidence>
<dbReference type="InterPro" id="IPR052374">
    <property type="entry name" value="SERAC1"/>
</dbReference>
<proteinExistence type="predicted"/>
<dbReference type="InterPro" id="IPR032675">
    <property type="entry name" value="LRR_dom_sf"/>
</dbReference>
<comment type="caution">
    <text evidence="8">The sequence shown here is derived from an EMBL/GenBank/DDBJ whole genome shotgun (WGS) entry which is preliminary data.</text>
</comment>
<organism evidence="8 9">
    <name type="scientific">Riccia sorocarpa</name>
    <dbReference type="NCBI Taxonomy" id="122646"/>
    <lineage>
        <taxon>Eukaryota</taxon>
        <taxon>Viridiplantae</taxon>
        <taxon>Streptophyta</taxon>
        <taxon>Embryophyta</taxon>
        <taxon>Marchantiophyta</taxon>
        <taxon>Marchantiopsida</taxon>
        <taxon>Marchantiidae</taxon>
        <taxon>Marchantiales</taxon>
        <taxon>Ricciaceae</taxon>
        <taxon>Riccia</taxon>
    </lineage>
</organism>
<dbReference type="PANTHER" id="PTHR48182">
    <property type="entry name" value="PROTEIN SERAC1"/>
    <property type="match status" value="1"/>
</dbReference>
<protein>
    <recommendedName>
        <fullName evidence="7">NB-ARC domain-containing protein</fullName>
    </recommendedName>
</protein>
<dbReference type="EMBL" id="JBJQOH010000004">
    <property type="protein sequence ID" value="KAL3689060.1"/>
    <property type="molecule type" value="Genomic_DNA"/>
</dbReference>
<evidence type="ECO:0000256" key="5">
    <source>
        <dbReference type="ARBA" id="ARBA00023128"/>
    </source>
</evidence>
<dbReference type="Proteomes" id="UP001633002">
    <property type="component" value="Unassembled WGS sequence"/>
</dbReference>
<keyword evidence="9" id="KW-1185">Reference proteome</keyword>
<evidence type="ECO:0000256" key="6">
    <source>
        <dbReference type="ARBA" id="ARBA00023136"/>
    </source>
</evidence>
<dbReference type="SUPFAM" id="SSF52540">
    <property type="entry name" value="P-loop containing nucleoside triphosphate hydrolases"/>
    <property type="match status" value="1"/>
</dbReference>
<dbReference type="GO" id="GO:0016020">
    <property type="term" value="C:membrane"/>
    <property type="evidence" value="ECO:0007669"/>
    <property type="project" value="UniProtKB-SubCell"/>
</dbReference>
<evidence type="ECO:0000259" key="7">
    <source>
        <dbReference type="Pfam" id="PF00931"/>
    </source>
</evidence>
<dbReference type="PRINTS" id="PR00364">
    <property type="entry name" value="DISEASERSIST"/>
</dbReference>
<dbReference type="Gene3D" id="3.40.50.300">
    <property type="entry name" value="P-loop containing nucleotide triphosphate hydrolases"/>
    <property type="match status" value="1"/>
</dbReference>
<gene>
    <name evidence="8" type="ORF">R1sor_015369</name>
</gene>
<dbReference type="Pfam" id="PF00931">
    <property type="entry name" value="NB-ARC"/>
    <property type="match status" value="1"/>
</dbReference>
<evidence type="ECO:0000256" key="4">
    <source>
        <dbReference type="ARBA" id="ARBA00022824"/>
    </source>
</evidence>
<keyword evidence="5" id="KW-0496">Mitochondrion</keyword>
<comment type="subcellular location">
    <subcellularLocation>
        <location evidence="2">Endoplasmic reticulum</location>
    </subcellularLocation>
    <subcellularLocation>
        <location evidence="3">Membrane</location>
    </subcellularLocation>
    <subcellularLocation>
        <location evidence="1">Mitochondrion</location>
    </subcellularLocation>
</comment>
<keyword evidence="4" id="KW-0256">Endoplasmic reticulum</keyword>
<dbReference type="GO" id="GO:0005739">
    <property type="term" value="C:mitochondrion"/>
    <property type="evidence" value="ECO:0007669"/>
    <property type="project" value="UniProtKB-SubCell"/>
</dbReference>
<evidence type="ECO:0000256" key="1">
    <source>
        <dbReference type="ARBA" id="ARBA00004173"/>
    </source>
</evidence>
<keyword evidence="6" id="KW-0472">Membrane</keyword>
<reference evidence="8 9" key="1">
    <citation type="submission" date="2024-09" db="EMBL/GenBank/DDBJ databases">
        <title>Chromosome-scale assembly of Riccia sorocarpa.</title>
        <authorList>
            <person name="Paukszto L."/>
        </authorList>
    </citation>
    <scope>NUCLEOTIDE SEQUENCE [LARGE SCALE GENOMIC DNA]</scope>
    <source>
        <strain evidence="8">LP-2024</strain>
        <tissue evidence="8">Aerial parts of the thallus</tissue>
    </source>
</reference>
<dbReference type="SUPFAM" id="SSF53474">
    <property type="entry name" value="alpha/beta-Hydrolases"/>
    <property type="match status" value="2"/>
</dbReference>
<sequence length="1291" mass="145253">MAVPYPSEKQHNDSLYSLYSPTDPNAEFVFFHGIVREPCENIHIEAWTTSSGICWPAEWLHSERGLERAHIFSVNYDSSLIKRDDAGVFSMNNLTENLAQDLISCGNIGQKGLPVVLIGYDLGGLVIKALCVYLESEPVSREKGRMYGDFLKNVKGIFYFSTPHQGVEIVDGSDFDGELAEYAKLLNAKTAQMNGRFQKIRQARKWKTGGLGHLVKDQKGSIHLPEGTMRYDTDSFMMTAGTWETINKPDSPESSSFQFFLSNVRSFIKDHLKEEPNEEYEEFISSKVGLESGVNQVVSLFSSLEKAAGNVSAVVLHGMGGIGKSTLGDAVFLKLSKKFHPDCQCSVDRQAIVSPTRALSKLQKSILGSLMSGSKTDADRKIILKALKKCYRDAKHRLLIFIDNIENAKDLDDIFPDDENHLPVGSYILLASRNLEMCSKLQALKVRKVRSYAVQELDEFSARKLFLRNALIESSGTQQWRDVRNVLDVCSGLPLALEVTGAAVAGVHYTDWGFTLENLKNCLPLGGTKEDNLWGSLEFSYNLLGRDLQRVFLDIVFCFNGSPWNELKVLYGPSLGKLEQKALISKDKHRSLQFPTVKVHALFVALGEKEGKALGSHRKLNVKQDRDAGLGRGFSFLSDFLLGCFYFLSSYFLRRTVLPKRHRDDEELACRCEVLVLDGNASNFSYPDSEDPSTHLKLTRGKVQFRASRLRKCANSLRILILRDVIVCGMLGRDTVPENLECFICSNSNVPFRGGDLTSLQKLKHLEITTALDTNDSYKFPHVVRKVRLENKKVKRITFGARKGFDSSRRLEEFGLMSVTRPLLNTQVSQFKFLKKVVLRNISGLDNNLPEALFQMESLQSLSIQYCDHVSLLPDVDMGNLEHLHLALPALIRLPESLKSLRSLRSMTLDNCRLLRQLPVGIGTPLTPRLQLIAINQCPCLKTLPSVFHEVKKMKESESDVWELQLPSNGAYKWHYYTTDELDSMLVEDSLAATNMPPLIGQRRGNVYELLQESNPDLEVVFVHGLLRQGMKRRDAFWRTWKMRDSEVCWPAILLPQLLQIATSDGNVTQYKPRVLSVAYENKPDLGPDEKGNVMPENLINDIIFDAGVGQRGVPVFFVGHDFGGILIKQFVLKVGDEAAKADTDDKKQKLNSFLDNLKSVFFFCMPHYGVKAFDNLAAKLDPDANQMLCLMTMLYKKTSRINMEFQTYRRGVPESGRPRIRISTHVFHATHETHEGGFDALVVPEGSARNDADTFYCVNANHFTACQPETSASSQVRAISHEMIRVLKGR</sequence>
<evidence type="ECO:0000256" key="2">
    <source>
        <dbReference type="ARBA" id="ARBA00004240"/>
    </source>
</evidence>
<dbReference type="Gene3D" id="3.80.10.10">
    <property type="entry name" value="Ribonuclease Inhibitor"/>
    <property type="match status" value="1"/>
</dbReference>
<dbReference type="PANTHER" id="PTHR48182:SF2">
    <property type="entry name" value="PROTEIN SERAC1"/>
    <property type="match status" value="1"/>
</dbReference>
<feature type="domain" description="NB-ARC" evidence="7">
    <location>
        <begin position="303"/>
        <end position="450"/>
    </location>
</feature>
<dbReference type="GO" id="GO:0005783">
    <property type="term" value="C:endoplasmic reticulum"/>
    <property type="evidence" value="ECO:0007669"/>
    <property type="project" value="UniProtKB-SubCell"/>
</dbReference>
<dbReference type="InterPro" id="IPR002182">
    <property type="entry name" value="NB-ARC"/>
</dbReference>
<accession>A0ABD3HFY1</accession>
<dbReference type="InterPro" id="IPR029058">
    <property type="entry name" value="AB_hydrolase_fold"/>
</dbReference>
<dbReference type="InterPro" id="IPR027417">
    <property type="entry name" value="P-loop_NTPase"/>
</dbReference>
<evidence type="ECO:0000313" key="8">
    <source>
        <dbReference type="EMBL" id="KAL3689060.1"/>
    </source>
</evidence>
<name>A0ABD3HFY1_9MARC</name>
<dbReference type="SUPFAM" id="SSF52058">
    <property type="entry name" value="L domain-like"/>
    <property type="match status" value="1"/>
</dbReference>